<evidence type="ECO:0000313" key="3">
    <source>
        <dbReference type="Proteomes" id="UP000249341"/>
    </source>
</evidence>
<gene>
    <name evidence="2" type="ORF">B0I29_119204</name>
</gene>
<organism evidence="2 3">
    <name type="scientific">Actinoplanes lutulentus</name>
    <dbReference type="NCBI Taxonomy" id="1287878"/>
    <lineage>
        <taxon>Bacteria</taxon>
        <taxon>Bacillati</taxon>
        <taxon>Actinomycetota</taxon>
        <taxon>Actinomycetes</taxon>
        <taxon>Micromonosporales</taxon>
        <taxon>Micromonosporaceae</taxon>
        <taxon>Actinoplanes</taxon>
    </lineage>
</organism>
<accession>A0A327Z3S6</accession>
<keyword evidence="3" id="KW-1185">Reference proteome</keyword>
<feature type="compositionally biased region" description="Polar residues" evidence="1">
    <location>
        <begin position="62"/>
        <end position="76"/>
    </location>
</feature>
<dbReference type="InterPro" id="IPR011050">
    <property type="entry name" value="Pectin_lyase_fold/virulence"/>
</dbReference>
<feature type="compositionally biased region" description="Low complexity" evidence="1">
    <location>
        <begin position="77"/>
        <end position="121"/>
    </location>
</feature>
<reference evidence="2 3" key="1">
    <citation type="submission" date="2018-06" db="EMBL/GenBank/DDBJ databases">
        <title>Genomic Encyclopedia of Type Strains, Phase III (KMG-III): the genomes of soil and plant-associated and newly described type strains.</title>
        <authorList>
            <person name="Whitman W."/>
        </authorList>
    </citation>
    <scope>NUCLEOTIDE SEQUENCE [LARGE SCALE GENOMIC DNA]</scope>
    <source>
        <strain evidence="2 3">CGMCC 4.7090</strain>
    </source>
</reference>
<evidence type="ECO:0000313" key="2">
    <source>
        <dbReference type="EMBL" id="RAK28866.1"/>
    </source>
</evidence>
<dbReference type="InterPro" id="IPR006626">
    <property type="entry name" value="PbH1"/>
</dbReference>
<dbReference type="AlphaFoldDB" id="A0A327Z3S6"/>
<feature type="region of interest" description="Disordered" evidence="1">
    <location>
        <begin position="48"/>
        <end position="123"/>
    </location>
</feature>
<dbReference type="Proteomes" id="UP000249341">
    <property type="component" value="Unassembled WGS sequence"/>
</dbReference>
<name>A0A327Z3S6_9ACTN</name>
<sequence>MPKKRGTSMSQGVRHVKTRLWLSAAATAAGIALIGTGIAVARPATTGVSTALPEPPPAAISQAGSPAAGTNASPDVSTTASNSTDASASTSPGPSESPGASVSASAAAANPSKAPSTTTTSDCGTGAFQAEAVKNGTTWTVRNGESTLITTPDMNTAVQAAIDSLTPNRTTKERVVVRGSGDIPAAGRITMRSFTTLDVCGTINATGATATDRGPIFARGVTDIEVQHVTVTGAPLYGIFMRDVANVKLGQITMRLSGGLGVRIDNGNTGDYTKNVKIDDVYVSGAGSHAVETFGVDGLTIGTVTARNVGESGLLLNKTINATIGTVDAVDAGNGTGYAAFRMANRNGRVGDAYPSNITVGLVKARGGARGIFCVSESGGATIGRVDIAGTGNNAILIENCYNMTIGTKGGTVTGGGEVRLAARAEFPNNKDITLRGFTLKNNTIRETPCADGFTLTGVTLTNATVDRC</sequence>
<dbReference type="EMBL" id="QLMJ01000019">
    <property type="protein sequence ID" value="RAK28866.1"/>
    <property type="molecule type" value="Genomic_DNA"/>
</dbReference>
<dbReference type="Gene3D" id="2.160.20.10">
    <property type="entry name" value="Single-stranded right-handed beta-helix, Pectin lyase-like"/>
    <property type="match status" value="1"/>
</dbReference>
<evidence type="ECO:0008006" key="4">
    <source>
        <dbReference type="Google" id="ProtNLM"/>
    </source>
</evidence>
<comment type="caution">
    <text evidence="2">The sequence shown here is derived from an EMBL/GenBank/DDBJ whole genome shotgun (WGS) entry which is preliminary data.</text>
</comment>
<evidence type="ECO:0000256" key="1">
    <source>
        <dbReference type="SAM" id="MobiDB-lite"/>
    </source>
</evidence>
<proteinExistence type="predicted"/>
<dbReference type="SMART" id="SM00710">
    <property type="entry name" value="PbH1"/>
    <property type="match status" value="4"/>
</dbReference>
<protein>
    <recommendedName>
        <fullName evidence="4">Parallel beta helix pectate lyase-like protein</fullName>
    </recommendedName>
</protein>
<dbReference type="SUPFAM" id="SSF51126">
    <property type="entry name" value="Pectin lyase-like"/>
    <property type="match status" value="1"/>
</dbReference>
<dbReference type="InterPro" id="IPR012334">
    <property type="entry name" value="Pectin_lyas_fold"/>
</dbReference>